<dbReference type="PRINTS" id="PR00344">
    <property type="entry name" value="BCTRLSENSOR"/>
</dbReference>
<evidence type="ECO:0000256" key="6">
    <source>
        <dbReference type="ARBA" id="ARBA00022692"/>
    </source>
</evidence>
<dbReference type="EC" id="2.7.13.3" evidence="3"/>
<evidence type="ECO:0000256" key="1">
    <source>
        <dbReference type="ARBA" id="ARBA00000085"/>
    </source>
</evidence>
<dbReference type="InterPro" id="IPR005467">
    <property type="entry name" value="His_kinase_dom"/>
</dbReference>
<accession>A0ABW0QC27</accession>
<comment type="caution">
    <text evidence="14">The sequence shown here is derived from an EMBL/GenBank/DDBJ whole genome shotgun (WGS) entry which is preliminary data.</text>
</comment>
<evidence type="ECO:0000256" key="3">
    <source>
        <dbReference type="ARBA" id="ARBA00012438"/>
    </source>
</evidence>
<keyword evidence="4" id="KW-0597">Phosphoprotein</keyword>
<dbReference type="PANTHER" id="PTHR45436:SF1">
    <property type="entry name" value="SENSOR PROTEIN QSEC"/>
    <property type="match status" value="1"/>
</dbReference>
<dbReference type="EMBL" id="JBHSMX010000020">
    <property type="protein sequence ID" value="MFC5521800.1"/>
    <property type="molecule type" value="Genomic_DNA"/>
</dbReference>
<sequence length="464" mass="50110">MSTLKRKLLALLLPSLTLLLCGELWLNYQALQIAANSAYDRSLLGAIKAIDANISTKTGGLGMELPYTMLEFFQLTASGSVFYRVSTEDGLVTLGNADLPTPSIYLQSGVPHFYDALYFGEPVRIGIYSRLLSKPLYGADPQRVVIQVAESINSRTTFARSLLLQAALLDALLVVLIALLLAVGVVLVLRPLQKLRREVAERAQDDMTPINPAQVPSEVRPLVDAVNKHVERYRQLALSQSQFLDDASHQLRTPLAVLRTQIEYAMREPDLPRVSEALGAMQRCIDHATRSTNQLLSLARANNAGMVAESMASIDLNVLAEDVGRIFLPEARRKKHDFGFVAAKQKIMVVAIEPLLREAIANLVDNAIGHLAENGLITLAVSGDAVTAKVTVTDNGPGIPEEERSHIGERFRRGKAAQAGGTGLGLAIVKTIAELHGGKLTVSDGPDHIGTTMALTLPAAGSDH</sequence>
<evidence type="ECO:0000256" key="5">
    <source>
        <dbReference type="ARBA" id="ARBA00022679"/>
    </source>
</evidence>
<dbReference type="InterPro" id="IPR004358">
    <property type="entry name" value="Sig_transdc_His_kin-like_C"/>
</dbReference>
<feature type="domain" description="HAMP" evidence="13">
    <location>
        <begin position="186"/>
        <end position="238"/>
    </location>
</feature>
<keyword evidence="10 11" id="KW-0472">Membrane</keyword>
<feature type="domain" description="Histidine kinase" evidence="12">
    <location>
        <begin position="246"/>
        <end position="461"/>
    </location>
</feature>
<dbReference type="SMART" id="SM00388">
    <property type="entry name" value="HisKA"/>
    <property type="match status" value="1"/>
</dbReference>
<keyword evidence="7 14" id="KW-0418">Kinase</keyword>
<dbReference type="PROSITE" id="PS50885">
    <property type="entry name" value="HAMP"/>
    <property type="match status" value="1"/>
</dbReference>
<keyword evidence="15" id="KW-1185">Reference proteome</keyword>
<dbReference type="Pfam" id="PF08521">
    <property type="entry name" value="2CSK_N"/>
    <property type="match status" value="1"/>
</dbReference>
<dbReference type="RefSeq" id="WP_245660862.1">
    <property type="nucleotide sequence ID" value="NZ_JBHSMX010000020.1"/>
</dbReference>
<evidence type="ECO:0000256" key="9">
    <source>
        <dbReference type="ARBA" id="ARBA00023012"/>
    </source>
</evidence>
<protein>
    <recommendedName>
        <fullName evidence="3">histidine kinase</fullName>
        <ecNumber evidence="3">2.7.13.3</ecNumber>
    </recommendedName>
</protein>
<dbReference type="InterPro" id="IPR036097">
    <property type="entry name" value="HisK_dim/P_sf"/>
</dbReference>
<keyword evidence="5 14" id="KW-0808">Transferase</keyword>
<evidence type="ECO:0000259" key="12">
    <source>
        <dbReference type="PROSITE" id="PS50109"/>
    </source>
</evidence>
<dbReference type="GO" id="GO:0004673">
    <property type="term" value="F:protein histidine kinase activity"/>
    <property type="evidence" value="ECO:0007669"/>
    <property type="project" value="UniProtKB-EC"/>
</dbReference>
<evidence type="ECO:0000256" key="4">
    <source>
        <dbReference type="ARBA" id="ARBA00022553"/>
    </source>
</evidence>
<dbReference type="InterPro" id="IPR003660">
    <property type="entry name" value="HAMP_dom"/>
</dbReference>
<keyword evidence="8 11" id="KW-1133">Transmembrane helix</keyword>
<dbReference type="CDD" id="cd00075">
    <property type="entry name" value="HATPase"/>
    <property type="match status" value="1"/>
</dbReference>
<dbReference type="Proteomes" id="UP001596084">
    <property type="component" value="Unassembled WGS sequence"/>
</dbReference>
<dbReference type="CDD" id="cd00082">
    <property type="entry name" value="HisKA"/>
    <property type="match status" value="1"/>
</dbReference>
<evidence type="ECO:0000256" key="7">
    <source>
        <dbReference type="ARBA" id="ARBA00022777"/>
    </source>
</evidence>
<name>A0ABW0QC27_9BURK</name>
<dbReference type="PANTHER" id="PTHR45436">
    <property type="entry name" value="SENSOR HISTIDINE KINASE YKOH"/>
    <property type="match status" value="1"/>
</dbReference>
<dbReference type="SMART" id="SM00387">
    <property type="entry name" value="HATPase_c"/>
    <property type="match status" value="1"/>
</dbReference>
<keyword evidence="9" id="KW-0902">Two-component regulatory system</keyword>
<evidence type="ECO:0000313" key="14">
    <source>
        <dbReference type="EMBL" id="MFC5521800.1"/>
    </source>
</evidence>
<proteinExistence type="predicted"/>
<dbReference type="SUPFAM" id="SSF55874">
    <property type="entry name" value="ATPase domain of HSP90 chaperone/DNA topoisomerase II/histidine kinase"/>
    <property type="match status" value="1"/>
</dbReference>
<gene>
    <name evidence="14" type="ORF">ACFPP7_12900</name>
</gene>
<dbReference type="Gene3D" id="3.30.565.10">
    <property type="entry name" value="Histidine kinase-like ATPase, C-terminal domain"/>
    <property type="match status" value="1"/>
</dbReference>
<dbReference type="Pfam" id="PF00512">
    <property type="entry name" value="HisKA"/>
    <property type="match status" value="1"/>
</dbReference>
<evidence type="ECO:0000259" key="13">
    <source>
        <dbReference type="PROSITE" id="PS50885"/>
    </source>
</evidence>
<reference evidence="15" key="1">
    <citation type="journal article" date="2019" name="Int. J. Syst. Evol. Microbiol.">
        <title>The Global Catalogue of Microorganisms (GCM) 10K type strain sequencing project: providing services to taxonomists for standard genome sequencing and annotation.</title>
        <authorList>
            <consortium name="The Broad Institute Genomics Platform"/>
            <consortium name="The Broad Institute Genome Sequencing Center for Infectious Disease"/>
            <person name="Wu L."/>
            <person name="Ma J."/>
        </authorList>
    </citation>
    <scope>NUCLEOTIDE SEQUENCE [LARGE SCALE GENOMIC DNA]</scope>
    <source>
        <strain evidence="15">CGMCC 4.7277</strain>
    </source>
</reference>
<feature type="transmembrane region" description="Helical" evidence="11">
    <location>
        <begin position="162"/>
        <end position="189"/>
    </location>
</feature>
<dbReference type="PROSITE" id="PS50109">
    <property type="entry name" value="HIS_KIN"/>
    <property type="match status" value="1"/>
</dbReference>
<dbReference type="InterPro" id="IPR050428">
    <property type="entry name" value="TCS_sensor_his_kinase"/>
</dbReference>
<dbReference type="Pfam" id="PF02518">
    <property type="entry name" value="HATPase_c"/>
    <property type="match status" value="1"/>
</dbReference>
<evidence type="ECO:0000256" key="11">
    <source>
        <dbReference type="SAM" id="Phobius"/>
    </source>
</evidence>
<organism evidence="14 15">
    <name type="scientific">Polaromonas jejuensis</name>
    <dbReference type="NCBI Taxonomy" id="457502"/>
    <lineage>
        <taxon>Bacteria</taxon>
        <taxon>Pseudomonadati</taxon>
        <taxon>Pseudomonadota</taxon>
        <taxon>Betaproteobacteria</taxon>
        <taxon>Burkholderiales</taxon>
        <taxon>Comamonadaceae</taxon>
        <taxon>Polaromonas</taxon>
    </lineage>
</organism>
<dbReference type="InterPro" id="IPR013727">
    <property type="entry name" value="2CSK_N"/>
</dbReference>
<keyword evidence="6 11" id="KW-0812">Transmembrane</keyword>
<dbReference type="InterPro" id="IPR036890">
    <property type="entry name" value="HATPase_C_sf"/>
</dbReference>
<evidence type="ECO:0000256" key="2">
    <source>
        <dbReference type="ARBA" id="ARBA00004370"/>
    </source>
</evidence>
<dbReference type="Gene3D" id="1.10.287.130">
    <property type="match status" value="1"/>
</dbReference>
<evidence type="ECO:0000313" key="15">
    <source>
        <dbReference type="Proteomes" id="UP001596084"/>
    </source>
</evidence>
<evidence type="ECO:0000256" key="8">
    <source>
        <dbReference type="ARBA" id="ARBA00022989"/>
    </source>
</evidence>
<dbReference type="SUPFAM" id="SSF47384">
    <property type="entry name" value="Homodimeric domain of signal transducing histidine kinase"/>
    <property type="match status" value="1"/>
</dbReference>
<comment type="subcellular location">
    <subcellularLocation>
        <location evidence="2">Membrane</location>
    </subcellularLocation>
</comment>
<evidence type="ECO:0000256" key="10">
    <source>
        <dbReference type="ARBA" id="ARBA00023136"/>
    </source>
</evidence>
<comment type="catalytic activity">
    <reaction evidence="1">
        <text>ATP + protein L-histidine = ADP + protein N-phospho-L-histidine.</text>
        <dbReference type="EC" id="2.7.13.3"/>
    </reaction>
</comment>
<dbReference type="InterPro" id="IPR003661">
    <property type="entry name" value="HisK_dim/P_dom"/>
</dbReference>
<dbReference type="InterPro" id="IPR003594">
    <property type="entry name" value="HATPase_dom"/>
</dbReference>